<organism evidence="2 3">
    <name type="scientific">Parnassius mnemosyne</name>
    <name type="common">clouded apollo</name>
    <dbReference type="NCBI Taxonomy" id="213953"/>
    <lineage>
        <taxon>Eukaryota</taxon>
        <taxon>Metazoa</taxon>
        <taxon>Ecdysozoa</taxon>
        <taxon>Arthropoda</taxon>
        <taxon>Hexapoda</taxon>
        <taxon>Insecta</taxon>
        <taxon>Pterygota</taxon>
        <taxon>Neoptera</taxon>
        <taxon>Endopterygota</taxon>
        <taxon>Lepidoptera</taxon>
        <taxon>Glossata</taxon>
        <taxon>Ditrysia</taxon>
        <taxon>Papilionoidea</taxon>
        <taxon>Papilionidae</taxon>
        <taxon>Parnassiinae</taxon>
        <taxon>Parnassini</taxon>
        <taxon>Parnassius</taxon>
        <taxon>Driopa</taxon>
    </lineage>
</organism>
<dbReference type="Proteomes" id="UP001314205">
    <property type="component" value="Unassembled WGS sequence"/>
</dbReference>
<dbReference type="EMBL" id="CAVLGL010000090">
    <property type="protein sequence ID" value="CAK1594556.1"/>
    <property type="molecule type" value="Genomic_DNA"/>
</dbReference>
<gene>
    <name evidence="2" type="ORF">PARMNEM_LOCUS14168</name>
</gene>
<comment type="caution">
    <text evidence="2">The sequence shown here is derived from an EMBL/GenBank/DDBJ whole genome shotgun (WGS) entry which is preliminary data.</text>
</comment>
<feature type="region of interest" description="Disordered" evidence="1">
    <location>
        <begin position="1"/>
        <end position="57"/>
    </location>
</feature>
<reference evidence="2 3" key="1">
    <citation type="submission" date="2023-11" db="EMBL/GenBank/DDBJ databases">
        <authorList>
            <person name="Hedman E."/>
            <person name="Englund M."/>
            <person name="Stromberg M."/>
            <person name="Nyberg Akerstrom W."/>
            <person name="Nylinder S."/>
            <person name="Jareborg N."/>
            <person name="Kallberg Y."/>
            <person name="Kronander E."/>
        </authorList>
    </citation>
    <scope>NUCLEOTIDE SEQUENCE [LARGE SCALE GENOMIC DNA]</scope>
</reference>
<accession>A0AAV1LLM8</accession>
<protein>
    <submittedName>
        <fullName evidence="2">Uncharacterized protein</fullName>
    </submittedName>
</protein>
<feature type="compositionally biased region" description="Basic residues" evidence="1">
    <location>
        <begin position="37"/>
        <end position="57"/>
    </location>
</feature>
<keyword evidence="3" id="KW-1185">Reference proteome</keyword>
<sequence length="126" mass="14401">MAKYIKSFFQTAPDKRKNSQSGTENDGDVSDLTPHLSGRRKLSISRSGRMKQTNKKRHSISLEIYGANLQCTEKPKTVEYHVNAPVNQTVKTTDLNNEDKLQRRHSTDVRTPEEEIDIAFNIIDKI</sequence>
<evidence type="ECO:0000256" key="1">
    <source>
        <dbReference type="SAM" id="MobiDB-lite"/>
    </source>
</evidence>
<evidence type="ECO:0000313" key="2">
    <source>
        <dbReference type="EMBL" id="CAK1594556.1"/>
    </source>
</evidence>
<evidence type="ECO:0000313" key="3">
    <source>
        <dbReference type="Proteomes" id="UP001314205"/>
    </source>
</evidence>
<proteinExistence type="predicted"/>
<name>A0AAV1LLM8_9NEOP</name>
<dbReference type="AlphaFoldDB" id="A0AAV1LLM8"/>